<dbReference type="Pfam" id="PF03573">
    <property type="entry name" value="OprD"/>
    <property type="match status" value="1"/>
</dbReference>
<protein>
    <submittedName>
        <fullName evidence="5">Porin-like protein NicP</fullName>
    </submittedName>
</protein>
<evidence type="ECO:0000256" key="3">
    <source>
        <dbReference type="ARBA" id="ARBA00022729"/>
    </source>
</evidence>
<feature type="signal peptide" evidence="4">
    <location>
        <begin position="1"/>
        <end position="21"/>
    </location>
</feature>
<feature type="chain" id="PRO_5022678368" evidence="4">
    <location>
        <begin position="22"/>
        <end position="447"/>
    </location>
</feature>
<organism evidence="5 6">
    <name type="scientific">Pseudomonas fluorescens</name>
    <dbReference type="NCBI Taxonomy" id="294"/>
    <lineage>
        <taxon>Bacteria</taxon>
        <taxon>Pseudomonadati</taxon>
        <taxon>Pseudomonadota</taxon>
        <taxon>Gammaproteobacteria</taxon>
        <taxon>Pseudomonadales</taxon>
        <taxon>Pseudomonadaceae</taxon>
        <taxon>Pseudomonas</taxon>
    </lineage>
</organism>
<sequence length="447" mass="48340" precursor="true">MNKSKLALGLALAALYQQAYSSSFLDGSKASVSSRTLYFEGDQRGPNGVDQRQSATGLKFDFTSGYTQGLIGFGLDAQGLLGVNLGGGISPHSASTSNTITPIDTDGTPVDNWSRLGANAKIKLSKTELKAGNALAPNLPILVANDSRLLPQSFQGAVLTSKEFESVTYTAGQLNRAIGRASSNWAGISAGGRKGADAFRFVGADWKATKDLTLQYYYAQLEDYYGQTFLGLLHDFQISPEQSLKTDLRYFNSHSDGENGSNTNYQYKNGYNAGGLGEVNNNTWSAAFTYSLGGHSLTLGHQRVSDSGGMPYVTNGSLVDGRGRPEGEGGASVYLYTDIMINNFTRAGENSTFGLYRYDFAGLGVPGLKAQWTYAKGQDIRGIGNATTGRYSEWESDYRLDYAIQSGSLKGLGVSLRRANYRTELPTTTAQDQDQTRLYVNYSYSLW</sequence>
<reference evidence="5 6" key="1">
    <citation type="submission" date="2019-09" db="EMBL/GenBank/DDBJ databases">
        <authorList>
            <person name="Chandra G."/>
            <person name="Truman W A."/>
        </authorList>
    </citation>
    <scope>NUCLEOTIDE SEQUENCE [LARGE SCALE GENOMIC DNA]</scope>
    <source>
        <strain evidence="5">PS833</strain>
    </source>
</reference>
<dbReference type="GO" id="GO:0016020">
    <property type="term" value="C:membrane"/>
    <property type="evidence" value="ECO:0007669"/>
    <property type="project" value="InterPro"/>
</dbReference>
<dbReference type="Proteomes" id="UP000409037">
    <property type="component" value="Unassembled WGS sequence"/>
</dbReference>
<keyword evidence="3 4" id="KW-0732">Signal</keyword>
<evidence type="ECO:0000313" key="6">
    <source>
        <dbReference type="Proteomes" id="UP000409037"/>
    </source>
</evidence>
<dbReference type="Gene3D" id="2.40.160.10">
    <property type="entry name" value="Porin"/>
    <property type="match status" value="1"/>
</dbReference>
<name>A0A5E7FX76_PSEFL</name>
<accession>A0A5E7FX76</accession>
<proteinExistence type="inferred from homology"/>
<dbReference type="PANTHER" id="PTHR34596:SF2">
    <property type="entry name" value="CHITOPORIN"/>
    <property type="match status" value="1"/>
</dbReference>
<dbReference type="AlphaFoldDB" id="A0A5E7FX76"/>
<comment type="similarity">
    <text evidence="1">Belongs to the outer membrane porin (Opr) (TC 1.B.25) family.</text>
</comment>
<evidence type="ECO:0000256" key="1">
    <source>
        <dbReference type="ARBA" id="ARBA00009075"/>
    </source>
</evidence>
<gene>
    <name evidence="5" type="primary">nicP_22</name>
    <name evidence="5" type="ORF">PS833_06304</name>
</gene>
<dbReference type="InterPro" id="IPR023614">
    <property type="entry name" value="Porin_dom_sf"/>
</dbReference>
<evidence type="ECO:0000256" key="2">
    <source>
        <dbReference type="ARBA" id="ARBA00022448"/>
    </source>
</evidence>
<dbReference type="EMBL" id="CABVHU010000027">
    <property type="protein sequence ID" value="VVO43956.1"/>
    <property type="molecule type" value="Genomic_DNA"/>
</dbReference>
<dbReference type="GO" id="GO:0015288">
    <property type="term" value="F:porin activity"/>
    <property type="evidence" value="ECO:0007669"/>
    <property type="project" value="TreeGrafter"/>
</dbReference>
<evidence type="ECO:0000256" key="4">
    <source>
        <dbReference type="SAM" id="SignalP"/>
    </source>
</evidence>
<evidence type="ECO:0000313" key="5">
    <source>
        <dbReference type="EMBL" id="VVO43956.1"/>
    </source>
</evidence>
<dbReference type="PANTHER" id="PTHR34596">
    <property type="entry name" value="CHITOPORIN"/>
    <property type="match status" value="1"/>
</dbReference>
<dbReference type="InterPro" id="IPR005318">
    <property type="entry name" value="OM_porin_bac"/>
</dbReference>
<keyword evidence="2" id="KW-0813">Transport</keyword>
<dbReference type="OrthoDB" id="6759120at2"/>
<dbReference type="RefSeq" id="WP_150801300.1">
    <property type="nucleotide sequence ID" value="NZ_CABVHU010000027.1"/>
</dbReference>